<keyword evidence="1" id="KW-0812">Transmembrane</keyword>
<keyword evidence="3" id="KW-1185">Reference proteome</keyword>
<reference evidence="2 3" key="1">
    <citation type="submission" date="2018-03" db="EMBL/GenBank/DDBJ databases">
        <authorList>
            <person name="Keele B.F."/>
        </authorList>
    </citation>
    <scope>NUCLEOTIDE SEQUENCE [LARGE SCALE GENOMIC DNA]</scope>
    <source>
        <strain evidence="2 3">CeCT 8812</strain>
    </source>
</reference>
<keyword evidence="1" id="KW-1133">Transmembrane helix</keyword>
<dbReference type="Proteomes" id="UP000244932">
    <property type="component" value="Unassembled WGS sequence"/>
</dbReference>
<evidence type="ECO:0000313" key="3">
    <source>
        <dbReference type="Proteomes" id="UP000244932"/>
    </source>
</evidence>
<dbReference type="EMBL" id="OMKW01000003">
    <property type="protein sequence ID" value="SPF30086.1"/>
    <property type="molecule type" value="Genomic_DNA"/>
</dbReference>
<protein>
    <submittedName>
        <fullName evidence="2">Uncharacterized protein</fullName>
    </submittedName>
</protein>
<organism evidence="2 3">
    <name type="scientific">Pontivivens insulae</name>
    <dbReference type="NCBI Taxonomy" id="1639689"/>
    <lineage>
        <taxon>Bacteria</taxon>
        <taxon>Pseudomonadati</taxon>
        <taxon>Pseudomonadota</taxon>
        <taxon>Alphaproteobacteria</taxon>
        <taxon>Rhodobacterales</taxon>
        <taxon>Paracoccaceae</taxon>
        <taxon>Pontivivens</taxon>
    </lineage>
</organism>
<feature type="transmembrane region" description="Helical" evidence="1">
    <location>
        <begin position="21"/>
        <end position="41"/>
    </location>
</feature>
<accession>A0A2R8ACX1</accession>
<name>A0A2R8ACX1_9RHOB</name>
<sequence length="80" mass="8695">MSDADSLSTPARARRRRYDGAALLPIFAAIMLLPPFVSLFAGSQTLFGIPVIVLWIFGIWLALIAIAARLSRLLINAPES</sequence>
<gene>
    <name evidence="2" type="ORF">POI8812_02416</name>
</gene>
<keyword evidence="1" id="KW-0472">Membrane</keyword>
<dbReference type="AlphaFoldDB" id="A0A2R8ACX1"/>
<dbReference type="RefSeq" id="WP_108782809.1">
    <property type="nucleotide sequence ID" value="NZ_OMKW01000003.1"/>
</dbReference>
<evidence type="ECO:0000313" key="2">
    <source>
        <dbReference type="EMBL" id="SPF30086.1"/>
    </source>
</evidence>
<proteinExistence type="predicted"/>
<feature type="transmembrane region" description="Helical" evidence="1">
    <location>
        <begin position="47"/>
        <end position="68"/>
    </location>
</feature>
<evidence type="ECO:0000256" key="1">
    <source>
        <dbReference type="SAM" id="Phobius"/>
    </source>
</evidence>